<proteinExistence type="predicted"/>
<accession>A0ABV9W603</accession>
<dbReference type="SMART" id="SM00240">
    <property type="entry name" value="FHA"/>
    <property type="match status" value="1"/>
</dbReference>
<name>A0ABV9W603_9ACTN</name>
<comment type="caution">
    <text evidence="3">The sequence shown here is derived from an EMBL/GenBank/DDBJ whole genome shotgun (WGS) entry which is preliminary data.</text>
</comment>
<reference evidence="4" key="1">
    <citation type="journal article" date="2019" name="Int. J. Syst. Evol. Microbiol.">
        <title>The Global Catalogue of Microorganisms (GCM) 10K type strain sequencing project: providing services to taxonomists for standard genome sequencing and annotation.</title>
        <authorList>
            <consortium name="The Broad Institute Genomics Platform"/>
            <consortium name="The Broad Institute Genome Sequencing Center for Infectious Disease"/>
            <person name="Wu L."/>
            <person name="Ma J."/>
        </authorList>
    </citation>
    <scope>NUCLEOTIDE SEQUENCE [LARGE SCALE GENOMIC DNA]</scope>
    <source>
        <strain evidence="4">CGMCC 4.7152</strain>
    </source>
</reference>
<dbReference type="Gene3D" id="2.60.200.20">
    <property type="match status" value="1"/>
</dbReference>
<dbReference type="InterPro" id="IPR008984">
    <property type="entry name" value="SMAD_FHA_dom_sf"/>
</dbReference>
<dbReference type="RefSeq" id="WP_380120578.1">
    <property type="nucleotide sequence ID" value="NZ_JBHSIU010000041.1"/>
</dbReference>
<feature type="domain" description="FHA" evidence="2">
    <location>
        <begin position="241"/>
        <end position="298"/>
    </location>
</feature>
<dbReference type="InterPro" id="IPR000253">
    <property type="entry name" value="FHA_dom"/>
</dbReference>
<protein>
    <submittedName>
        <fullName evidence="3">FHA domain-containing protein</fullName>
    </submittedName>
</protein>
<dbReference type="EMBL" id="JBHSIU010000041">
    <property type="protein sequence ID" value="MFC5002491.1"/>
    <property type="molecule type" value="Genomic_DNA"/>
</dbReference>
<evidence type="ECO:0000313" key="4">
    <source>
        <dbReference type="Proteomes" id="UP001595912"/>
    </source>
</evidence>
<sequence>MSEPVVQPLPGAGLVMRAGRLFAACEPAGSEELLALVARIAADGGDGAELTRHAAGLLAAGELSCAVGGQSADGGVAVFVCGHGAAEVDGRVRMSGPESVRHVVAGPVGTLRLALPGAGTPHPLASLTAGVVGAAGLTVRFPAAPQPQEPAPPRPSPFQSVLLLPGHAPAPPPDVPAAATQPLVEGVDCKNGHFNDPAVRFCQLCGIAMLQVTHVTRLGPRPPLGVLLLDNGMTLRADADYVVGREPERDADVAAGRARPLRIADSHGGISRRHLRIRLSGWQVQVLDLGSANGTFVQEPGAQEAPPVPPAQPVTIRPGTKVIFGRRWLRYESHRNP</sequence>
<dbReference type="Pfam" id="PF00498">
    <property type="entry name" value="FHA"/>
    <property type="match status" value="1"/>
</dbReference>
<dbReference type="PROSITE" id="PS50006">
    <property type="entry name" value="FHA_DOMAIN"/>
    <property type="match status" value="1"/>
</dbReference>
<evidence type="ECO:0000256" key="1">
    <source>
        <dbReference type="ARBA" id="ARBA00022553"/>
    </source>
</evidence>
<organism evidence="3 4">
    <name type="scientific">Dactylosporangium cerinum</name>
    <dbReference type="NCBI Taxonomy" id="1434730"/>
    <lineage>
        <taxon>Bacteria</taxon>
        <taxon>Bacillati</taxon>
        <taxon>Actinomycetota</taxon>
        <taxon>Actinomycetes</taxon>
        <taxon>Micromonosporales</taxon>
        <taxon>Micromonosporaceae</taxon>
        <taxon>Dactylosporangium</taxon>
    </lineage>
</organism>
<gene>
    <name evidence="3" type="ORF">ACFPIJ_32230</name>
</gene>
<dbReference type="SUPFAM" id="SSF49879">
    <property type="entry name" value="SMAD/FHA domain"/>
    <property type="match status" value="1"/>
</dbReference>
<keyword evidence="1" id="KW-0597">Phosphoprotein</keyword>
<keyword evidence="4" id="KW-1185">Reference proteome</keyword>
<evidence type="ECO:0000259" key="2">
    <source>
        <dbReference type="PROSITE" id="PS50006"/>
    </source>
</evidence>
<evidence type="ECO:0000313" key="3">
    <source>
        <dbReference type="EMBL" id="MFC5002491.1"/>
    </source>
</evidence>
<dbReference type="CDD" id="cd00060">
    <property type="entry name" value="FHA"/>
    <property type="match status" value="1"/>
</dbReference>
<dbReference type="Proteomes" id="UP001595912">
    <property type="component" value="Unassembled WGS sequence"/>
</dbReference>